<proteinExistence type="predicted"/>
<feature type="region of interest" description="Disordered" evidence="1">
    <location>
        <begin position="58"/>
        <end position="77"/>
    </location>
</feature>
<keyword evidence="3" id="KW-1185">Reference proteome</keyword>
<gene>
    <name evidence="2" type="ORF">BDV96DRAFT_245254</name>
</gene>
<reference evidence="2" key="1">
    <citation type="journal article" date="2020" name="Stud. Mycol.">
        <title>101 Dothideomycetes genomes: a test case for predicting lifestyles and emergence of pathogens.</title>
        <authorList>
            <person name="Haridas S."/>
            <person name="Albert R."/>
            <person name="Binder M."/>
            <person name="Bloem J."/>
            <person name="Labutti K."/>
            <person name="Salamov A."/>
            <person name="Andreopoulos B."/>
            <person name="Baker S."/>
            <person name="Barry K."/>
            <person name="Bills G."/>
            <person name="Bluhm B."/>
            <person name="Cannon C."/>
            <person name="Castanera R."/>
            <person name="Culley D."/>
            <person name="Daum C."/>
            <person name="Ezra D."/>
            <person name="Gonzalez J."/>
            <person name="Henrissat B."/>
            <person name="Kuo A."/>
            <person name="Liang C."/>
            <person name="Lipzen A."/>
            <person name="Lutzoni F."/>
            <person name="Magnuson J."/>
            <person name="Mondo S."/>
            <person name="Nolan M."/>
            <person name="Ohm R."/>
            <person name="Pangilinan J."/>
            <person name="Park H.-J."/>
            <person name="Ramirez L."/>
            <person name="Alfaro M."/>
            <person name="Sun H."/>
            <person name="Tritt A."/>
            <person name="Yoshinaga Y."/>
            <person name="Zwiers L.-H."/>
            <person name="Turgeon B."/>
            <person name="Goodwin S."/>
            <person name="Spatafora J."/>
            <person name="Crous P."/>
            <person name="Grigoriev I."/>
        </authorList>
    </citation>
    <scope>NUCLEOTIDE SEQUENCE</scope>
    <source>
        <strain evidence="2">CBS 627.86</strain>
    </source>
</reference>
<evidence type="ECO:0000256" key="1">
    <source>
        <dbReference type="SAM" id="MobiDB-lite"/>
    </source>
</evidence>
<protein>
    <submittedName>
        <fullName evidence="2">Uncharacterized protein</fullName>
    </submittedName>
</protein>
<sequence length="172" mass="17979">MVDATAITRSWATPRPEMCHPRPGESIPYCRGHAISSARALSMLSVCASPSSAGVDHLDDLDYDSRRGPGPRRPLGEGVSRLVAAQQAQQAQQATNAACVCLLQLMARREAFASLWTLASHSGVLGNGSASCSPQSGHRAPACRLPGSHIAPGNAGCRVASSFCKQKAEVTT</sequence>
<feature type="compositionally biased region" description="Basic and acidic residues" evidence="1">
    <location>
        <begin position="58"/>
        <end position="67"/>
    </location>
</feature>
<evidence type="ECO:0000313" key="3">
    <source>
        <dbReference type="Proteomes" id="UP000799770"/>
    </source>
</evidence>
<dbReference type="Proteomes" id="UP000799770">
    <property type="component" value="Unassembled WGS sequence"/>
</dbReference>
<organism evidence="2 3">
    <name type="scientific">Lophiotrema nucula</name>
    <dbReference type="NCBI Taxonomy" id="690887"/>
    <lineage>
        <taxon>Eukaryota</taxon>
        <taxon>Fungi</taxon>
        <taxon>Dikarya</taxon>
        <taxon>Ascomycota</taxon>
        <taxon>Pezizomycotina</taxon>
        <taxon>Dothideomycetes</taxon>
        <taxon>Pleosporomycetidae</taxon>
        <taxon>Pleosporales</taxon>
        <taxon>Lophiotremataceae</taxon>
        <taxon>Lophiotrema</taxon>
    </lineage>
</organism>
<name>A0A6A5YQF9_9PLEO</name>
<dbReference type="AlphaFoldDB" id="A0A6A5YQF9"/>
<evidence type="ECO:0000313" key="2">
    <source>
        <dbReference type="EMBL" id="KAF2109322.1"/>
    </source>
</evidence>
<dbReference type="EMBL" id="ML977343">
    <property type="protein sequence ID" value="KAF2109322.1"/>
    <property type="molecule type" value="Genomic_DNA"/>
</dbReference>
<accession>A0A6A5YQF9</accession>